<proteinExistence type="predicted"/>
<protein>
    <recommendedName>
        <fullName evidence="1">Glycosyltransferase 2-like domain-containing protein</fullName>
    </recommendedName>
</protein>
<reference evidence="2 3" key="1">
    <citation type="submission" date="2017-03" db="EMBL/GenBank/DDBJ databases">
        <title>Comparative genomics of honeybee gut symbionts reveal geographically distinct and subgroup specific antibiotic resistance.</title>
        <authorList>
            <person name="Ludvigsen J."/>
            <person name="Porcellato D."/>
            <person name="Labee-Lund T.M."/>
            <person name="Amdam G.V."/>
            <person name="Rudi K."/>
        </authorList>
    </citation>
    <scope>NUCLEOTIDE SEQUENCE [LARGE SCALE GENOMIC DNA]</scope>
    <source>
        <strain evidence="2 3">A-7-12</strain>
    </source>
</reference>
<evidence type="ECO:0000313" key="2">
    <source>
        <dbReference type="EMBL" id="OTP99421.1"/>
    </source>
</evidence>
<dbReference type="CDD" id="cd00761">
    <property type="entry name" value="Glyco_tranf_GTA_type"/>
    <property type="match status" value="1"/>
</dbReference>
<dbReference type="Proteomes" id="UP000194977">
    <property type="component" value="Unassembled WGS sequence"/>
</dbReference>
<dbReference type="InterPro" id="IPR001173">
    <property type="entry name" value="Glyco_trans_2-like"/>
</dbReference>
<dbReference type="Pfam" id="PF00535">
    <property type="entry name" value="Glycos_transf_2"/>
    <property type="match status" value="1"/>
</dbReference>
<dbReference type="AlphaFoldDB" id="A0A242NHA2"/>
<dbReference type="GO" id="GO:0016758">
    <property type="term" value="F:hexosyltransferase activity"/>
    <property type="evidence" value="ECO:0007669"/>
    <property type="project" value="UniProtKB-ARBA"/>
</dbReference>
<comment type="caution">
    <text evidence="2">The sequence shown here is derived from an EMBL/GenBank/DDBJ whole genome shotgun (WGS) entry which is preliminary data.</text>
</comment>
<accession>A0A242NHA2</accession>
<organism evidence="2 3">
    <name type="scientific">Gilliamella apicola</name>
    <dbReference type="NCBI Taxonomy" id="1196095"/>
    <lineage>
        <taxon>Bacteria</taxon>
        <taxon>Pseudomonadati</taxon>
        <taxon>Pseudomonadota</taxon>
        <taxon>Gammaproteobacteria</taxon>
        <taxon>Orbales</taxon>
        <taxon>Orbaceae</taxon>
        <taxon>Gilliamella</taxon>
    </lineage>
</organism>
<sequence length="355" mass="41371">MMNKDTHVSVIIPCYNVRDYIANCLDSLINQQCLPKEIICIDDGSTDDTLLILQKYSSKYNYIKIIQQDNQGVSSARNRGIEIATADFVLFIDSDDIINANLLHQFESSLTSDPNLEFFYFNYTFFDVSKAPQKSNKLIPLVQKKFESGIDLLTYLLERKNYSGVVWRYIFKRDLFTKNFIGKNHEDHLVSLSIISRARLSYYFNNKEAYFHRVHSSSLSNINIDSIYVHTLKNVLKECIQQINKLQLSESAKLNYVLLMNITYLETVLKSNLPKSKKDKDSLIQELGLLKLLIRIYTNNKPNVIRNIFYILKFIKLHNCSLLTKKVLLRCAITKQYPNLNIKSNYEQYSSLNKF</sequence>
<evidence type="ECO:0000259" key="1">
    <source>
        <dbReference type="Pfam" id="PF00535"/>
    </source>
</evidence>
<name>A0A242NHA2_9GAMM</name>
<dbReference type="InterPro" id="IPR029044">
    <property type="entry name" value="Nucleotide-diphossugar_trans"/>
</dbReference>
<evidence type="ECO:0000313" key="3">
    <source>
        <dbReference type="Proteomes" id="UP000194977"/>
    </source>
</evidence>
<dbReference type="EMBL" id="NARP01000017">
    <property type="protein sequence ID" value="OTP99421.1"/>
    <property type="molecule type" value="Genomic_DNA"/>
</dbReference>
<dbReference type="Gene3D" id="3.90.550.10">
    <property type="entry name" value="Spore Coat Polysaccharide Biosynthesis Protein SpsA, Chain A"/>
    <property type="match status" value="1"/>
</dbReference>
<feature type="domain" description="Glycosyltransferase 2-like" evidence="1">
    <location>
        <begin position="9"/>
        <end position="114"/>
    </location>
</feature>
<gene>
    <name evidence="2" type="ORF">B6D08_07770</name>
</gene>
<dbReference type="SUPFAM" id="SSF53448">
    <property type="entry name" value="Nucleotide-diphospho-sugar transferases"/>
    <property type="match status" value="1"/>
</dbReference>
<dbReference type="RefSeq" id="WP_086301022.1">
    <property type="nucleotide sequence ID" value="NZ_CAMLEZ010000006.1"/>
</dbReference>
<dbReference type="PANTHER" id="PTHR22916">
    <property type="entry name" value="GLYCOSYLTRANSFERASE"/>
    <property type="match status" value="1"/>
</dbReference>
<dbReference type="PANTHER" id="PTHR22916:SF3">
    <property type="entry name" value="UDP-GLCNAC:BETAGAL BETA-1,3-N-ACETYLGLUCOSAMINYLTRANSFERASE-LIKE PROTEIN 1"/>
    <property type="match status" value="1"/>
</dbReference>